<dbReference type="PANTHER" id="PTHR45968">
    <property type="entry name" value="OSJNBA0019K04.7 PROTEIN"/>
    <property type="match status" value="1"/>
</dbReference>
<dbReference type="InterPro" id="IPR051871">
    <property type="entry name" value="GMC_Oxidoreductase-Related"/>
</dbReference>
<evidence type="ECO:0000259" key="4">
    <source>
        <dbReference type="PROSITE" id="PS00624"/>
    </source>
</evidence>
<dbReference type="Proteomes" id="UP000823046">
    <property type="component" value="Unassembled WGS sequence"/>
</dbReference>
<dbReference type="Gene3D" id="3.30.410.40">
    <property type="match status" value="2"/>
</dbReference>
<comment type="caution">
    <text evidence="5">The sequence shown here is derived from an EMBL/GenBank/DDBJ whole genome shotgun (WGS) entry which is preliminary data.</text>
</comment>
<dbReference type="Pfam" id="PF00732">
    <property type="entry name" value="GMC_oxred_N"/>
    <property type="match status" value="1"/>
</dbReference>
<gene>
    <name evidence="5" type="ORF">IE077_003657</name>
</gene>
<protein>
    <recommendedName>
        <fullName evidence="4">Glucose-methanol-choline oxidoreductase N-terminal domain-containing protein</fullName>
    </recommendedName>
</protein>
<evidence type="ECO:0000256" key="3">
    <source>
        <dbReference type="ARBA" id="ARBA00023002"/>
    </source>
</evidence>
<dbReference type="InterPro" id="IPR000172">
    <property type="entry name" value="GMC_OxRdtase_N"/>
</dbReference>
<dbReference type="Pfam" id="PF05199">
    <property type="entry name" value="GMC_oxred_C"/>
    <property type="match status" value="1"/>
</dbReference>
<evidence type="ECO:0000313" key="5">
    <source>
        <dbReference type="EMBL" id="KAF8820035.1"/>
    </source>
</evidence>
<sequence>MMAATFVGNTFYLILAVLLLKPYMQLFSTFCSPNATLLFVRAAETHGLFESSIIGISNTLFPKKAVGTATNKSVSNTGKANTSNTDFYDYIVVGGGAAGCPLAFTLASAGYSTLLIERGSSRSSTSETLDINGAGIGISNGSISQLITTPQGVRTHIANVLGGGTSINIAIFIEELNEYFDYLEKSFPEVSWDAKMVKEAYQWVENKVANIMPQSLPYGKAWQLSLESIGFSPNEDILQGNSSFISPSKQIQLGKMWRAFSLFNSSNNYSRMSADTFLFTENQTYPENLTVILDHTVTKVDFSSGDIPTAECVKYEKSSIYNEVTSNTASSIFGIIQINWKGVLESLFNPIASIQKLFEKKIPPIPKKACIKQGGEIILSAGAVLTPALLFKSGVGPKKQIETLNIPLIKEIPLLGQNFSDRAFIPVGLFFKDDFPKDGLFPPRICQTAALRPFGPNCENYTIGQKNLGCSLVVAEELSGGRVAEGLIYATRFPFPPEWRDHPFVEFLFRVIEDCSHSKEPFGSPLLKTLCPLASPVYKCFQKAAASFYFTSEPKSRGSVSVNSKGEINVNPNYMVNDQDLFDAIRGVSNIVKQINGDSYKDIMQTKTIIDSCPTKIFNGFLDILLNLASFSGAPSVLGLNSNLALREVVAEIESRSKNSSTVPLSSKETFLDRDRENQRRLDELRNRLSDETNVLHSLSSISAKGDKSIPKEKVAISPLNSSSPPHALQLSQRAACQHLPCSFVSSTGVPTEMFSWNDSTYTKTCYASDPCCSFGRGLECSVEESQHTTLLDALRSHNPVLFHLEDTSDIEVQVDAPPKQIKPQEKKLPMDMELLGFLRHLENHVSQSETATPHEMDSSLRSLHARRELLSNLGLGASGNQWAATFPPTLPDPDDPLAVARFVLTYMSSIWHHAGTAAMGDVVDKQFRIKGINNLSIVDASILNQITRMNPTATLLMLGRYAGLTVLQRRNTSDIPLINS</sequence>
<evidence type="ECO:0000256" key="2">
    <source>
        <dbReference type="ARBA" id="ARBA00022729"/>
    </source>
</evidence>
<keyword evidence="3" id="KW-0560">Oxidoreductase</keyword>
<dbReference type="Gene3D" id="3.30.560.10">
    <property type="entry name" value="Glucose Oxidase, domain 3"/>
    <property type="match status" value="1"/>
</dbReference>
<dbReference type="SUPFAM" id="SSF51905">
    <property type="entry name" value="FAD/NAD(P)-binding domain"/>
    <property type="match status" value="1"/>
</dbReference>
<evidence type="ECO:0000256" key="1">
    <source>
        <dbReference type="ARBA" id="ARBA00022630"/>
    </source>
</evidence>
<dbReference type="PROSITE" id="PS00624">
    <property type="entry name" value="GMC_OXRED_2"/>
    <property type="match status" value="1"/>
</dbReference>
<organism evidence="5 6">
    <name type="scientific">Cardiosporidium cionae</name>
    <dbReference type="NCBI Taxonomy" id="476202"/>
    <lineage>
        <taxon>Eukaryota</taxon>
        <taxon>Sar</taxon>
        <taxon>Alveolata</taxon>
        <taxon>Apicomplexa</taxon>
        <taxon>Aconoidasida</taxon>
        <taxon>Nephromycida</taxon>
        <taxon>Cardiosporidium</taxon>
    </lineage>
</organism>
<reference evidence="5 6" key="1">
    <citation type="journal article" date="2020" name="bioRxiv">
        <title>Metabolic contributions of an alphaproteobacterial endosymbiont in the apicomplexan Cardiosporidium cionae.</title>
        <authorList>
            <person name="Hunter E.S."/>
            <person name="Paight C.J."/>
            <person name="Lane C.E."/>
        </authorList>
    </citation>
    <scope>NUCLEOTIDE SEQUENCE [LARGE SCALE GENOMIC DNA]</scope>
    <source>
        <strain evidence="5">ESH_2018</strain>
    </source>
</reference>
<keyword evidence="6" id="KW-1185">Reference proteome</keyword>
<dbReference type="Gene3D" id="3.50.50.60">
    <property type="entry name" value="FAD/NAD(P)-binding domain"/>
    <property type="match status" value="3"/>
</dbReference>
<keyword evidence="2" id="KW-0732">Signal</keyword>
<evidence type="ECO:0000313" key="6">
    <source>
        <dbReference type="Proteomes" id="UP000823046"/>
    </source>
</evidence>
<dbReference type="PANTHER" id="PTHR45968:SF31">
    <property type="entry name" value="GLUCOSE-METHANOL-CHOLINE (GMC) OXIDOREDUCTASE FAMILY PROTEIN"/>
    <property type="match status" value="1"/>
</dbReference>
<dbReference type="Pfam" id="PF00890">
    <property type="entry name" value="FAD_binding_2"/>
    <property type="match status" value="1"/>
</dbReference>
<name>A0ABQ7J7U2_9APIC</name>
<dbReference type="EMBL" id="JADAQX010000504">
    <property type="protein sequence ID" value="KAF8820035.1"/>
    <property type="molecule type" value="Genomic_DNA"/>
</dbReference>
<accession>A0ABQ7J7U2</accession>
<dbReference type="InterPro" id="IPR036188">
    <property type="entry name" value="FAD/NAD-bd_sf"/>
</dbReference>
<dbReference type="InterPro" id="IPR003953">
    <property type="entry name" value="FAD-dep_OxRdtase_2_FAD-bd"/>
</dbReference>
<keyword evidence="1" id="KW-0285">Flavoprotein</keyword>
<proteinExistence type="predicted"/>
<dbReference type="InterPro" id="IPR007867">
    <property type="entry name" value="GMC_OxRtase_C"/>
</dbReference>
<feature type="domain" description="Glucose-methanol-choline oxidoreductase N-terminal" evidence="4">
    <location>
        <begin position="382"/>
        <end position="396"/>
    </location>
</feature>